<evidence type="ECO:0000313" key="1">
    <source>
        <dbReference type="EMBL" id="NNU79169.1"/>
    </source>
</evidence>
<organism evidence="1 2">
    <name type="scientific">Halovulum dunhuangense</name>
    <dbReference type="NCBI Taxonomy" id="1505036"/>
    <lineage>
        <taxon>Bacteria</taxon>
        <taxon>Pseudomonadati</taxon>
        <taxon>Pseudomonadota</taxon>
        <taxon>Alphaproteobacteria</taxon>
        <taxon>Rhodobacterales</taxon>
        <taxon>Paracoccaceae</taxon>
        <taxon>Halovulum</taxon>
    </lineage>
</organism>
<dbReference type="Proteomes" id="UP000572377">
    <property type="component" value="Unassembled WGS sequence"/>
</dbReference>
<name>A0A849KQN2_9RHOB</name>
<keyword evidence="2" id="KW-1185">Reference proteome</keyword>
<dbReference type="AlphaFoldDB" id="A0A849KQN2"/>
<evidence type="ECO:0008006" key="3">
    <source>
        <dbReference type="Google" id="ProtNLM"/>
    </source>
</evidence>
<protein>
    <recommendedName>
        <fullName evidence="3">Hpt domain-containing protein</fullName>
    </recommendedName>
</protein>
<evidence type="ECO:0000313" key="2">
    <source>
        <dbReference type="Proteomes" id="UP000572377"/>
    </source>
</evidence>
<dbReference type="EMBL" id="JABFBC010000001">
    <property type="protein sequence ID" value="NNU79169.1"/>
    <property type="molecule type" value="Genomic_DNA"/>
</dbReference>
<gene>
    <name evidence="1" type="ORF">HMH01_01845</name>
</gene>
<proteinExistence type="predicted"/>
<accession>A0A849KQN2</accession>
<reference evidence="1 2" key="1">
    <citation type="submission" date="2020-05" db="EMBL/GenBank/DDBJ databases">
        <title>Gimesia benthica sp. nov., a novel planctomycete isolated from a deep-sea water sample of the Northwest Indian Ocean.</title>
        <authorList>
            <person name="Wang J."/>
            <person name="Ruan C."/>
            <person name="Song L."/>
            <person name="Zhu Y."/>
            <person name="Li A."/>
            <person name="Zheng X."/>
            <person name="Wang L."/>
            <person name="Lu Z."/>
            <person name="Huang Y."/>
            <person name="Du W."/>
            <person name="Zhou Y."/>
            <person name="Huang L."/>
            <person name="Dai X."/>
        </authorList>
    </citation>
    <scope>NUCLEOTIDE SEQUENCE [LARGE SCALE GENOMIC DNA]</scope>
    <source>
        <strain evidence="1 2">YYQ-30</strain>
    </source>
</reference>
<dbReference type="RefSeq" id="WP_171321912.1">
    <property type="nucleotide sequence ID" value="NZ_JABFBC010000001.1"/>
</dbReference>
<comment type="caution">
    <text evidence="1">The sequence shown here is derived from an EMBL/GenBank/DDBJ whole genome shotgun (WGS) entry which is preliminary data.</text>
</comment>
<sequence length="122" mass="12535">MAQVVRIRRREAVVLDHGVLAALRADHGPHGGAEIVHDACFGIVEALTRFEIATACGLRDEAKALAGRVAGLAGGVGLSGLAAAARAAEDGQASVDTVTRIATAQRMIRVAEAALSEVLDRS</sequence>